<gene>
    <name evidence="2" type="ORF">H257_17403</name>
</gene>
<dbReference type="GeneID" id="20819399"/>
<evidence type="ECO:0000256" key="1">
    <source>
        <dbReference type="SAM" id="MobiDB-lite"/>
    </source>
</evidence>
<dbReference type="VEuPathDB" id="FungiDB:H257_17403"/>
<feature type="compositionally biased region" description="Basic and acidic residues" evidence="1">
    <location>
        <begin position="36"/>
        <end position="50"/>
    </location>
</feature>
<protein>
    <submittedName>
        <fullName evidence="2">Uncharacterized protein</fullName>
    </submittedName>
</protein>
<proteinExistence type="predicted"/>
<accession>W4FGJ1</accession>
<feature type="compositionally biased region" description="Low complexity" evidence="1">
    <location>
        <begin position="52"/>
        <end position="67"/>
    </location>
</feature>
<reference evidence="2" key="1">
    <citation type="submission" date="2013-12" db="EMBL/GenBank/DDBJ databases">
        <title>The Genome Sequence of Aphanomyces astaci APO3.</title>
        <authorList>
            <consortium name="The Broad Institute Genomics Platform"/>
            <person name="Russ C."/>
            <person name="Tyler B."/>
            <person name="van West P."/>
            <person name="Dieguez-Uribeondo J."/>
            <person name="Young S.K."/>
            <person name="Zeng Q."/>
            <person name="Gargeya S."/>
            <person name="Fitzgerald M."/>
            <person name="Abouelleil A."/>
            <person name="Alvarado L."/>
            <person name="Chapman S.B."/>
            <person name="Gainer-Dewar J."/>
            <person name="Goldberg J."/>
            <person name="Griggs A."/>
            <person name="Gujja S."/>
            <person name="Hansen M."/>
            <person name="Howarth C."/>
            <person name="Imamovic A."/>
            <person name="Ireland A."/>
            <person name="Larimer J."/>
            <person name="McCowan C."/>
            <person name="Murphy C."/>
            <person name="Pearson M."/>
            <person name="Poon T.W."/>
            <person name="Priest M."/>
            <person name="Roberts A."/>
            <person name="Saif S."/>
            <person name="Shea T."/>
            <person name="Sykes S."/>
            <person name="Wortman J."/>
            <person name="Nusbaum C."/>
            <person name="Birren B."/>
        </authorList>
    </citation>
    <scope>NUCLEOTIDE SEQUENCE [LARGE SCALE GENOMIC DNA]</scope>
    <source>
        <strain evidence="2">APO3</strain>
    </source>
</reference>
<organism evidence="2">
    <name type="scientific">Aphanomyces astaci</name>
    <name type="common">Crayfish plague agent</name>
    <dbReference type="NCBI Taxonomy" id="112090"/>
    <lineage>
        <taxon>Eukaryota</taxon>
        <taxon>Sar</taxon>
        <taxon>Stramenopiles</taxon>
        <taxon>Oomycota</taxon>
        <taxon>Saprolegniomycetes</taxon>
        <taxon>Saprolegniales</taxon>
        <taxon>Verrucalvaceae</taxon>
        <taxon>Aphanomyces</taxon>
    </lineage>
</organism>
<evidence type="ECO:0000313" key="2">
    <source>
        <dbReference type="EMBL" id="ETV65984.1"/>
    </source>
</evidence>
<name>W4FGJ1_APHAT</name>
<dbReference type="RefSeq" id="XP_009844503.1">
    <property type="nucleotide sequence ID" value="XM_009846201.1"/>
</dbReference>
<sequence length="143" mass="15261">MARLSVFLQRHAEHTPPVCQDIPHSHYTPRGSGTPRQEKAHMSTDARTTEDSAANSTATAPSTGAATPVGNAGSWNAAPFQGALVRAAKAAENGKRKATWKLLPPTDTSPAAKVVRRAAKTSDGYKLIWSPGRPCLMNIWMTS</sequence>
<feature type="region of interest" description="Disordered" evidence="1">
    <location>
        <begin position="15"/>
        <end position="70"/>
    </location>
</feature>
<dbReference type="AlphaFoldDB" id="W4FGJ1"/>
<dbReference type="EMBL" id="KI913219">
    <property type="protein sequence ID" value="ETV65984.1"/>
    <property type="molecule type" value="Genomic_DNA"/>
</dbReference>